<dbReference type="InterPro" id="IPR051678">
    <property type="entry name" value="AGP_Transferase"/>
</dbReference>
<proteinExistence type="predicted"/>
<evidence type="ECO:0000313" key="2">
    <source>
        <dbReference type="EMBL" id="POR37750.1"/>
    </source>
</evidence>
<reference evidence="2 3" key="1">
    <citation type="submission" date="2018-01" db="EMBL/GenBank/DDBJ databases">
        <title>Harnessing the power of phylogenomics to disentangle the directionality and signatures of interkingdom host jumping in the parasitic fungal genus Tolypocladium.</title>
        <authorList>
            <person name="Quandt C.A."/>
            <person name="Patterson W."/>
            <person name="Spatafora J.W."/>
        </authorList>
    </citation>
    <scope>NUCLEOTIDE SEQUENCE [LARGE SCALE GENOMIC DNA]</scope>
    <source>
        <strain evidence="2 3">NRBC 100945</strain>
    </source>
</reference>
<protein>
    <recommendedName>
        <fullName evidence="1">Aminoglycoside phosphotransferase domain-containing protein</fullName>
    </recommendedName>
</protein>
<dbReference type="PANTHER" id="PTHR21310:SF54">
    <property type="entry name" value="AMINOGLYCOSIDE PHOSPHOTRANSFERASE DOMAIN-CONTAINING PROTEIN"/>
    <property type="match status" value="1"/>
</dbReference>
<dbReference type="OrthoDB" id="5404599at2759"/>
<gene>
    <name evidence="2" type="ORF">TPAR_02060</name>
</gene>
<dbReference type="AlphaFoldDB" id="A0A2S4L5Q0"/>
<dbReference type="Proteomes" id="UP000237481">
    <property type="component" value="Unassembled WGS sequence"/>
</dbReference>
<evidence type="ECO:0000259" key="1">
    <source>
        <dbReference type="Pfam" id="PF01636"/>
    </source>
</evidence>
<dbReference type="InterPro" id="IPR002575">
    <property type="entry name" value="Aminoglycoside_PTrfase"/>
</dbReference>
<name>A0A2S4L5Q0_9HYPO</name>
<dbReference type="InterPro" id="IPR011009">
    <property type="entry name" value="Kinase-like_dom_sf"/>
</dbReference>
<dbReference type="SUPFAM" id="SSF56112">
    <property type="entry name" value="Protein kinase-like (PK-like)"/>
    <property type="match status" value="1"/>
</dbReference>
<organism evidence="2 3">
    <name type="scientific">Tolypocladium paradoxum</name>
    <dbReference type="NCBI Taxonomy" id="94208"/>
    <lineage>
        <taxon>Eukaryota</taxon>
        <taxon>Fungi</taxon>
        <taxon>Dikarya</taxon>
        <taxon>Ascomycota</taxon>
        <taxon>Pezizomycotina</taxon>
        <taxon>Sordariomycetes</taxon>
        <taxon>Hypocreomycetidae</taxon>
        <taxon>Hypocreales</taxon>
        <taxon>Ophiocordycipitaceae</taxon>
        <taxon>Tolypocladium</taxon>
    </lineage>
</organism>
<comment type="caution">
    <text evidence="2">The sequence shown here is derived from an EMBL/GenBank/DDBJ whole genome shotgun (WGS) entry which is preliminary data.</text>
</comment>
<dbReference type="EMBL" id="PKSG01000211">
    <property type="protein sequence ID" value="POR37750.1"/>
    <property type="molecule type" value="Genomic_DNA"/>
</dbReference>
<evidence type="ECO:0000313" key="3">
    <source>
        <dbReference type="Proteomes" id="UP000237481"/>
    </source>
</evidence>
<dbReference type="PANTHER" id="PTHR21310">
    <property type="entry name" value="AMINOGLYCOSIDE PHOSPHOTRANSFERASE-RELATED-RELATED"/>
    <property type="match status" value="1"/>
</dbReference>
<feature type="domain" description="Aminoglycoside phosphotransferase" evidence="1">
    <location>
        <begin position="88"/>
        <end position="296"/>
    </location>
</feature>
<dbReference type="STRING" id="94208.A0A2S4L5Q0"/>
<sequence length="309" mass="35417">MRPHPTISSKALPSGPSATFRCSSYFSRNGHDAVLPSPSEVLAKSAAQDPRFRNRQDRPPVRFEELGLLVKFGKEPRVTIAEGQCLWTLRRVLPQVPVPEVYGWVQDEDYVFLFMELVQGVTLKERWACLTQEERIGLCENLRTMLGKLRHLRQEPGNTFLGDISRGPFGDVVFTNGNLPRAGPFSSVKEFHDWLSAMTKIGMEIHWPGIDTNDIPDPYRQHLPDNSTVVFTHADLHPGNILVSLESPCRIMAIIDWQLSGWYPDYWEFCKAEYTAEPRSEWVTAYIPRFLEEPDCVEAFEYYAKSYGY</sequence>
<dbReference type="Gene3D" id="3.90.1200.10">
    <property type="match status" value="1"/>
</dbReference>
<dbReference type="Pfam" id="PF01636">
    <property type="entry name" value="APH"/>
    <property type="match status" value="1"/>
</dbReference>
<keyword evidence="3" id="KW-1185">Reference proteome</keyword>
<accession>A0A2S4L5Q0</accession>